<dbReference type="EC" id="3.1.13.5" evidence="2"/>
<dbReference type="GO" id="GO:0000166">
    <property type="term" value="F:nucleotide binding"/>
    <property type="evidence" value="ECO:0007669"/>
    <property type="project" value="InterPro"/>
</dbReference>
<dbReference type="InterPro" id="IPR002121">
    <property type="entry name" value="HRDC_dom"/>
</dbReference>
<sequence length="394" mass="45154">MCTSPFPVHLCSTEREINNAAHALAQARGSFALDVERASGFCYDDRAYLIQIKRTNSDIFLIDPIDHPDAVRTYLAPVLNSDTWLLHAASNDLPSLAELGLTPAQLFDTEIASRLLNFSYVNLSYMVEELCGVHLKKGKGAENWSQRPLPKGMIDYAALDVAYLDKLAQALDEKLQQENKRHWLEQECGHIVKKYARIIHRQRSWENTKGIHELRTPKELTILRELWIARENKARQENKAPNRLLTDKALIHLAQRPAFQLSQIRPHGKPIAISLAKIWLNAIKKAHTIPPAQRPKSVTYNNDIPPRNQWARYYTESHLSYNHIKESLIPVAESHSLPLDNLIEAKALREIVWKCTQTSEIVTIEDLDHAFTHAQVRAWQKELTFDVIADEFFD</sequence>
<dbReference type="SUPFAM" id="SSF53098">
    <property type="entry name" value="Ribonuclease H-like"/>
    <property type="match status" value="1"/>
</dbReference>
<evidence type="ECO:0000259" key="1">
    <source>
        <dbReference type="SMART" id="SM00474"/>
    </source>
</evidence>
<dbReference type="RefSeq" id="WP_052735897.1">
    <property type="nucleotide sequence ID" value="NZ_CP011312.1"/>
</dbReference>
<protein>
    <submittedName>
        <fullName evidence="2">Ribonuclease D</fullName>
        <ecNumber evidence="2">3.1.13.5</ecNumber>
    </submittedName>
</protein>
<dbReference type="InterPro" id="IPR051086">
    <property type="entry name" value="RNase_D-like"/>
</dbReference>
<keyword evidence="2" id="KW-0378">Hydrolase</keyword>
<dbReference type="GO" id="GO:0033890">
    <property type="term" value="F:ribonuclease D activity"/>
    <property type="evidence" value="ECO:0007669"/>
    <property type="project" value="UniProtKB-EC"/>
</dbReference>
<dbReference type="Pfam" id="PF18305">
    <property type="entry name" value="DNA_pol_A_exoN"/>
    <property type="match status" value="1"/>
</dbReference>
<dbReference type="GO" id="GO:0008408">
    <property type="term" value="F:3'-5' exonuclease activity"/>
    <property type="evidence" value="ECO:0007669"/>
    <property type="project" value="InterPro"/>
</dbReference>
<dbReference type="STRING" id="35755.UL82_05985"/>
<reference evidence="3 5" key="2">
    <citation type="submission" date="2018-12" db="EMBL/GenBank/DDBJ databases">
        <authorList>
            <consortium name="Pathogen Informatics"/>
        </authorList>
    </citation>
    <scope>NUCLEOTIDE SEQUENCE [LARGE SCALE GENOMIC DNA]</scope>
    <source>
        <strain evidence="3 5">NCTC949</strain>
    </source>
</reference>
<dbReference type="InterPro" id="IPR041605">
    <property type="entry name" value="Exo_C"/>
</dbReference>
<dbReference type="SMART" id="SM00474">
    <property type="entry name" value="35EXOc"/>
    <property type="match status" value="1"/>
</dbReference>
<dbReference type="PANTHER" id="PTHR47649:SF1">
    <property type="entry name" value="RIBONUCLEASE D"/>
    <property type="match status" value="1"/>
</dbReference>
<name>A0A0F6R0M7_9CORY</name>
<evidence type="ECO:0000313" key="4">
    <source>
        <dbReference type="Proteomes" id="UP000033457"/>
    </source>
</evidence>
<dbReference type="InterPro" id="IPR010997">
    <property type="entry name" value="HRDC-like_sf"/>
</dbReference>
<dbReference type="InterPro" id="IPR012337">
    <property type="entry name" value="RNaseH-like_sf"/>
</dbReference>
<dbReference type="HOGENOM" id="CLU_042387_3_0_11"/>
<dbReference type="InterPro" id="IPR036397">
    <property type="entry name" value="RNaseH_sf"/>
</dbReference>
<dbReference type="KEGG" id="cku:UL82_05985"/>
<dbReference type="AlphaFoldDB" id="A0A0F6R0M7"/>
<dbReference type="EMBL" id="CP011312">
    <property type="protein sequence ID" value="AKE41365.1"/>
    <property type="molecule type" value="Genomic_DNA"/>
</dbReference>
<dbReference type="Gene3D" id="3.30.420.10">
    <property type="entry name" value="Ribonuclease H-like superfamily/Ribonuclease H"/>
    <property type="match status" value="1"/>
</dbReference>
<dbReference type="GO" id="GO:0003676">
    <property type="term" value="F:nucleic acid binding"/>
    <property type="evidence" value="ECO:0007669"/>
    <property type="project" value="InterPro"/>
</dbReference>
<gene>
    <name evidence="2" type="primary">rnd</name>
    <name evidence="3" type="ORF">NCTC949_01763</name>
    <name evidence="2" type="ORF">UL82_05985</name>
</gene>
<accession>A0A0F6R0M7</accession>
<reference evidence="2 4" key="1">
    <citation type="journal article" date="2015" name="Genome Announc.">
        <title>Complete Genome Sequence of Corynebacterium kutscheri DSM 20755, a Corynebacterial Type Strain with Remarkably Low G+C Content of Chromosomal DNA.</title>
        <authorList>
            <person name="Ruckert C."/>
            <person name="Albersmeier A."/>
            <person name="Winkler A."/>
            <person name="Tauch A."/>
        </authorList>
    </citation>
    <scope>NUCLEOTIDE SEQUENCE [LARGE SCALE GENOMIC DNA]</scope>
    <source>
        <strain evidence="2 4">DSM 20755</strain>
    </source>
</reference>
<dbReference type="InterPro" id="IPR044876">
    <property type="entry name" value="HRDC_dom_sf"/>
</dbReference>
<feature type="domain" description="3'-5' exonuclease" evidence="1">
    <location>
        <begin position="8"/>
        <end position="176"/>
    </location>
</feature>
<dbReference type="Gene3D" id="1.10.150.80">
    <property type="entry name" value="HRDC domain"/>
    <property type="match status" value="2"/>
</dbReference>
<dbReference type="Pfam" id="PF01612">
    <property type="entry name" value="DNA_pol_A_exo1"/>
    <property type="match status" value="1"/>
</dbReference>
<keyword evidence="4" id="KW-1185">Reference proteome</keyword>
<proteinExistence type="predicted"/>
<evidence type="ECO:0000313" key="3">
    <source>
        <dbReference type="EMBL" id="VEH08641.1"/>
    </source>
</evidence>
<dbReference type="Proteomes" id="UP000271380">
    <property type="component" value="Chromosome"/>
</dbReference>
<evidence type="ECO:0000313" key="5">
    <source>
        <dbReference type="Proteomes" id="UP000271380"/>
    </source>
</evidence>
<dbReference type="Pfam" id="PF00570">
    <property type="entry name" value="HRDC"/>
    <property type="match status" value="1"/>
</dbReference>
<dbReference type="CDD" id="cd06142">
    <property type="entry name" value="RNaseD_exo"/>
    <property type="match status" value="1"/>
</dbReference>
<dbReference type="OrthoDB" id="144122at2"/>
<dbReference type="PANTHER" id="PTHR47649">
    <property type="entry name" value="RIBONUCLEASE D"/>
    <property type="match status" value="1"/>
</dbReference>
<evidence type="ECO:0000313" key="2">
    <source>
        <dbReference type="EMBL" id="AKE41365.1"/>
    </source>
</evidence>
<organism evidence="2 4">
    <name type="scientific">Corynebacterium kutscheri</name>
    <dbReference type="NCBI Taxonomy" id="35755"/>
    <lineage>
        <taxon>Bacteria</taxon>
        <taxon>Bacillati</taxon>
        <taxon>Actinomycetota</taxon>
        <taxon>Actinomycetes</taxon>
        <taxon>Mycobacteriales</taxon>
        <taxon>Corynebacteriaceae</taxon>
        <taxon>Corynebacterium</taxon>
    </lineage>
</organism>
<dbReference type="InterPro" id="IPR002562">
    <property type="entry name" value="3'-5'_exonuclease_dom"/>
</dbReference>
<dbReference type="EMBL" id="LR134377">
    <property type="protein sequence ID" value="VEH08641.1"/>
    <property type="molecule type" value="Genomic_DNA"/>
</dbReference>
<dbReference type="GO" id="GO:0006139">
    <property type="term" value="P:nucleobase-containing compound metabolic process"/>
    <property type="evidence" value="ECO:0007669"/>
    <property type="project" value="InterPro"/>
</dbReference>
<dbReference type="Proteomes" id="UP000033457">
    <property type="component" value="Chromosome"/>
</dbReference>
<dbReference type="SUPFAM" id="SSF47819">
    <property type="entry name" value="HRDC-like"/>
    <property type="match status" value="1"/>
</dbReference>